<dbReference type="Pfam" id="PF00589">
    <property type="entry name" value="Phage_integrase"/>
    <property type="match status" value="1"/>
</dbReference>
<dbReference type="PROSITE" id="PS51898">
    <property type="entry name" value="TYR_RECOMBINASE"/>
    <property type="match status" value="1"/>
</dbReference>
<dbReference type="GO" id="GO:0003677">
    <property type="term" value="F:DNA binding"/>
    <property type="evidence" value="ECO:0007669"/>
    <property type="project" value="InterPro"/>
</dbReference>
<dbReference type="PANTHER" id="PTHR30349">
    <property type="entry name" value="PHAGE INTEGRASE-RELATED"/>
    <property type="match status" value="1"/>
</dbReference>
<accession>A0A0P9CZA1</accession>
<keyword evidence="1" id="KW-0233">DNA recombination</keyword>
<dbReference type="InterPro" id="IPR002104">
    <property type="entry name" value="Integrase_catalytic"/>
</dbReference>
<dbReference type="AlphaFoldDB" id="A0A0P9CZA1"/>
<reference evidence="3 4" key="1">
    <citation type="submission" date="2015-09" db="EMBL/GenBank/DDBJ databases">
        <title>Draft genome sequence of Kouleothrix aurantiaca JCM 19913.</title>
        <authorList>
            <person name="Hemp J."/>
        </authorList>
    </citation>
    <scope>NUCLEOTIDE SEQUENCE [LARGE SCALE GENOMIC DNA]</scope>
    <source>
        <strain evidence="3 4">COM-B</strain>
    </source>
</reference>
<dbReference type="Proteomes" id="UP000050509">
    <property type="component" value="Unassembled WGS sequence"/>
</dbReference>
<proteinExistence type="predicted"/>
<evidence type="ECO:0000259" key="2">
    <source>
        <dbReference type="PROSITE" id="PS51898"/>
    </source>
</evidence>
<dbReference type="InterPro" id="IPR011010">
    <property type="entry name" value="DNA_brk_join_enz"/>
</dbReference>
<organism evidence="3 4">
    <name type="scientific">Kouleothrix aurantiaca</name>
    <dbReference type="NCBI Taxonomy" id="186479"/>
    <lineage>
        <taxon>Bacteria</taxon>
        <taxon>Bacillati</taxon>
        <taxon>Chloroflexota</taxon>
        <taxon>Chloroflexia</taxon>
        <taxon>Chloroflexales</taxon>
        <taxon>Roseiflexineae</taxon>
        <taxon>Roseiflexaceae</taxon>
        <taxon>Kouleothrix</taxon>
    </lineage>
</organism>
<dbReference type="PATRIC" id="fig|186479.3.peg.10052"/>
<dbReference type="InterPro" id="IPR050090">
    <property type="entry name" value="Tyrosine_recombinase_XerCD"/>
</dbReference>
<gene>
    <name evidence="3" type="ORF">SE17_18965</name>
</gene>
<dbReference type="GO" id="GO:0015074">
    <property type="term" value="P:DNA integration"/>
    <property type="evidence" value="ECO:0007669"/>
    <property type="project" value="InterPro"/>
</dbReference>
<dbReference type="PANTHER" id="PTHR30349:SF64">
    <property type="entry name" value="PROPHAGE INTEGRASE INTD-RELATED"/>
    <property type="match status" value="1"/>
</dbReference>
<comment type="caution">
    <text evidence="3">The sequence shown here is derived from an EMBL/GenBank/DDBJ whole genome shotgun (WGS) entry which is preliminary data.</text>
</comment>
<dbReference type="InterPro" id="IPR013762">
    <property type="entry name" value="Integrase-like_cat_sf"/>
</dbReference>
<keyword evidence="4" id="KW-1185">Reference proteome</keyword>
<sequence length="166" mass="18307">DGKMRWMLGRDRRALLLMLFAGMRLSEAAELRWTDVDFGAGTLTARGKGGKSRLIPLHSRVRAALELVPEADRVGRVAGSNKGRKVAGKTLARMFEAGGWVRESGLEISAHMLRHTFAVTLLRNGADLRTIQLLLGHASLATTQVYLALEIKDKQKAIQLLPEYFG</sequence>
<dbReference type="GO" id="GO:0006310">
    <property type="term" value="P:DNA recombination"/>
    <property type="evidence" value="ECO:0007669"/>
    <property type="project" value="UniProtKB-KW"/>
</dbReference>
<dbReference type="EMBL" id="LJCR01000757">
    <property type="protein sequence ID" value="KPV51841.1"/>
    <property type="molecule type" value="Genomic_DNA"/>
</dbReference>
<feature type="non-terminal residue" evidence="3">
    <location>
        <position position="1"/>
    </location>
</feature>
<dbReference type="SUPFAM" id="SSF56349">
    <property type="entry name" value="DNA breaking-rejoining enzymes"/>
    <property type="match status" value="1"/>
</dbReference>
<evidence type="ECO:0000256" key="1">
    <source>
        <dbReference type="ARBA" id="ARBA00023172"/>
    </source>
</evidence>
<evidence type="ECO:0000313" key="3">
    <source>
        <dbReference type="EMBL" id="KPV51841.1"/>
    </source>
</evidence>
<feature type="domain" description="Tyr recombinase" evidence="2">
    <location>
        <begin position="1"/>
        <end position="159"/>
    </location>
</feature>
<name>A0A0P9CZA1_9CHLR</name>
<protein>
    <recommendedName>
        <fullName evidence="2">Tyr recombinase domain-containing protein</fullName>
    </recommendedName>
</protein>
<evidence type="ECO:0000313" key="4">
    <source>
        <dbReference type="Proteomes" id="UP000050509"/>
    </source>
</evidence>
<dbReference type="Gene3D" id="1.10.443.10">
    <property type="entry name" value="Intergrase catalytic core"/>
    <property type="match status" value="1"/>
</dbReference>